<feature type="domain" description="NADP-dependent oxidoreductase" evidence="7">
    <location>
        <begin position="12"/>
        <end position="273"/>
    </location>
</feature>
<keyword evidence="3" id="KW-0560">Oxidoreductase</keyword>
<feature type="site" description="Lowers pKa of active site Tyr" evidence="6">
    <location>
        <position position="89"/>
    </location>
</feature>
<dbReference type="InterPro" id="IPR018170">
    <property type="entry name" value="Aldo/ket_reductase_CS"/>
</dbReference>
<evidence type="ECO:0000256" key="6">
    <source>
        <dbReference type="PIRSR" id="PIRSR000097-3"/>
    </source>
</evidence>
<dbReference type="Pfam" id="PF00248">
    <property type="entry name" value="Aldo_ket_red"/>
    <property type="match status" value="1"/>
</dbReference>
<keyword evidence="9" id="KW-1185">Reference proteome</keyword>
<dbReference type="PANTHER" id="PTHR43827:SF3">
    <property type="entry name" value="NADP-DEPENDENT OXIDOREDUCTASE DOMAIN-CONTAINING PROTEIN"/>
    <property type="match status" value="1"/>
</dbReference>
<dbReference type="PRINTS" id="PR00069">
    <property type="entry name" value="ALDKETRDTASE"/>
</dbReference>
<evidence type="ECO:0000256" key="2">
    <source>
        <dbReference type="ARBA" id="ARBA00022857"/>
    </source>
</evidence>
<dbReference type="GO" id="GO:0016616">
    <property type="term" value="F:oxidoreductase activity, acting on the CH-OH group of donors, NAD or NADP as acceptor"/>
    <property type="evidence" value="ECO:0007669"/>
    <property type="project" value="UniProtKB-ARBA"/>
</dbReference>
<dbReference type="InterPro" id="IPR036812">
    <property type="entry name" value="NAD(P)_OxRdtase_dom_sf"/>
</dbReference>
<dbReference type="Proteomes" id="UP001146505">
    <property type="component" value="Unassembled WGS sequence"/>
</dbReference>
<keyword evidence="2" id="KW-0521">NADP</keyword>
<dbReference type="PROSITE" id="PS00798">
    <property type="entry name" value="ALDOKETO_REDUCTASE_1"/>
    <property type="match status" value="1"/>
</dbReference>
<dbReference type="InterPro" id="IPR020471">
    <property type="entry name" value="AKR"/>
</dbReference>
<name>A0A9X3RQC4_9CORY</name>
<evidence type="ECO:0000256" key="3">
    <source>
        <dbReference type="ARBA" id="ARBA00023002"/>
    </source>
</evidence>
<dbReference type="GeneID" id="301811983"/>
<evidence type="ECO:0000256" key="1">
    <source>
        <dbReference type="ARBA" id="ARBA00007905"/>
    </source>
</evidence>
<dbReference type="PROSITE" id="PS00062">
    <property type="entry name" value="ALDOKETO_REDUCTASE_2"/>
    <property type="match status" value="1"/>
</dbReference>
<proteinExistence type="inferred from homology"/>
<comment type="caution">
    <text evidence="8">The sequence shown here is derived from an EMBL/GenBank/DDBJ whole genome shotgun (WGS) entry which is preliminary data.</text>
</comment>
<evidence type="ECO:0000313" key="8">
    <source>
        <dbReference type="EMBL" id="MCZ9304011.1"/>
    </source>
</evidence>
<accession>A0A9X3RQC4</accession>
<reference evidence="8" key="1">
    <citation type="submission" date="2022-02" db="EMBL/GenBank/DDBJ databases">
        <title>Corynebacterium sp. from urogenital microbiome.</title>
        <authorList>
            <person name="Cappelli E.A."/>
            <person name="Ribeiro T.G."/>
            <person name="Peixe L."/>
        </authorList>
    </citation>
    <scope>NUCLEOTIDE SEQUENCE</scope>
    <source>
        <strain evidence="8">C9Ua_112</strain>
    </source>
</reference>
<evidence type="ECO:0000259" key="7">
    <source>
        <dbReference type="Pfam" id="PF00248"/>
    </source>
</evidence>
<evidence type="ECO:0000313" key="9">
    <source>
        <dbReference type="Proteomes" id="UP001146505"/>
    </source>
</evidence>
<feature type="active site" description="Proton donor" evidence="4">
    <location>
        <position position="45"/>
    </location>
</feature>
<dbReference type="EMBL" id="JAKMUV010000001">
    <property type="protein sequence ID" value="MCZ9304011.1"/>
    <property type="molecule type" value="Genomic_DNA"/>
</dbReference>
<organism evidence="8 9">
    <name type="scientific">Corynebacterium macclintockiae</name>
    <dbReference type="NCBI Taxonomy" id="2913501"/>
    <lineage>
        <taxon>Bacteria</taxon>
        <taxon>Bacillati</taxon>
        <taxon>Actinomycetota</taxon>
        <taxon>Actinomycetes</taxon>
        <taxon>Mycobacteriales</taxon>
        <taxon>Corynebacteriaceae</taxon>
        <taxon>Corynebacterium</taxon>
    </lineage>
</organism>
<dbReference type="FunFam" id="3.20.20.100:FF:000002">
    <property type="entry name" value="2,5-diketo-D-gluconic acid reductase A"/>
    <property type="match status" value="1"/>
</dbReference>
<dbReference type="InterPro" id="IPR023210">
    <property type="entry name" value="NADP_OxRdtase_dom"/>
</dbReference>
<dbReference type="PANTHER" id="PTHR43827">
    <property type="entry name" value="2,5-DIKETO-D-GLUCONIC ACID REDUCTASE"/>
    <property type="match status" value="1"/>
</dbReference>
<dbReference type="AlphaFoldDB" id="A0A9X3RQC4"/>
<dbReference type="PIRSF" id="PIRSF000097">
    <property type="entry name" value="AKR"/>
    <property type="match status" value="1"/>
</dbReference>
<feature type="binding site" evidence="5">
    <location>
        <position position="122"/>
    </location>
    <ligand>
        <name>substrate</name>
    </ligand>
</feature>
<sequence length="291" mass="31344">MTQTTALSLPEIGLGTYKMQGQAGANSVAAGIRAGYRLIDTAYNYENEGAVGAGVRAATGAAATGAAGAPDMADPAGAIRRDEVIVTSKLPGRYQRHDDAVAAVEESLFRLGLDRIDLHLIHWPNPQQGLYVEAFETLLELRERGLIRHVGVCNFLPEHLEAVHTATGEYPVVNQIELHPHFPQAEAVAAHRELGIVTQAWSPLLRGAVLEEPVIPEIADAHSATPGQVVLAWHRGRGVLAIPKASSADRQRENLESLDITLSDAEIEAITALGRPDGRRKNQDPAVYEEF</sequence>
<protein>
    <submittedName>
        <fullName evidence="8">Aldo/keto reductase</fullName>
    </submittedName>
</protein>
<dbReference type="SUPFAM" id="SSF51430">
    <property type="entry name" value="NAD(P)-linked oxidoreductase"/>
    <property type="match status" value="1"/>
</dbReference>
<comment type="similarity">
    <text evidence="1">Belongs to the aldo/keto reductase family.</text>
</comment>
<evidence type="ECO:0000256" key="5">
    <source>
        <dbReference type="PIRSR" id="PIRSR000097-2"/>
    </source>
</evidence>
<dbReference type="Gene3D" id="3.20.20.100">
    <property type="entry name" value="NADP-dependent oxidoreductase domain"/>
    <property type="match status" value="1"/>
</dbReference>
<dbReference type="RefSeq" id="WP_269954441.1">
    <property type="nucleotide sequence ID" value="NZ_JAKMUV010000001.1"/>
</dbReference>
<gene>
    <name evidence="8" type="ORF">L8U58_00400</name>
</gene>
<evidence type="ECO:0000256" key="4">
    <source>
        <dbReference type="PIRSR" id="PIRSR000097-1"/>
    </source>
</evidence>